<dbReference type="PRINTS" id="PR00096">
    <property type="entry name" value="GATASE"/>
</dbReference>
<dbReference type="GO" id="GO:0044205">
    <property type="term" value="P:'de novo' UMP biosynthetic process"/>
    <property type="evidence" value="ECO:0007669"/>
    <property type="project" value="UniProtKB-UniRule"/>
</dbReference>
<dbReference type="FunFam" id="3.50.30.20:FF:000001">
    <property type="entry name" value="Carbamoyl-phosphate synthase small chain"/>
    <property type="match status" value="1"/>
</dbReference>
<evidence type="ECO:0000256" key="2">
    <source>
        <dbReference type="ARBA" id="ARBA00005077"/>
    </source>
</evidence>
<dbReference type="UniPathway" id="UPA00068">
    <property type="reaction ID" value="UER00171"/>
</dbReference>
<comment type="similarity">
    <text evidence="3 11">Belongs to the CarA family.</text>
</comment>
<evidence type="ECO:0000256" key="11">
    <source>
        <dbReference type="HAMAP-Rule" id="MF_01209"/>
    </source>
</evidence>
<feature type="binding site" evidence="11">
    <location>
        <position position="45"/>
    </location>
    <ligand>
        <name>L-glutamine</name>
        <dbReference type="ChEBI" id="CHEBI:58359"/>
    </ligand>
</feature>
<dbReference type="HAMAP" id="MF_01209">
    <property type="entry name" value="CPSase_S_chain"/>
    <property type="match status" value="1"/>
</dbReference>
<protein>
    <recommendedName>
        <fullName evidence="11">Carbamoyl phosphate synthase small chain</fullName>
        <ecNumber evidence="11">6.3.5.5</ecNumber>
    </recommendedName>
    <alternativeName>
        <fullName evidence="11">Carbamoyl phosphate synthetase glutamine chain</fullName>
    </alternativeName>
</protein>
<evidence type="ECO:0000256" key="6">
    <source>
        <dbReference type="ARBA" id="ARBA00022840"/>
    </source>
</evidence>
<dbReference type="PANTHER" id="PTHR43418">
    <property type="entry name" value="MULTIFUNCTIONAL TRYPTOPHAN BIOSYNTHESIS PROTEIN-RELATED"/>
    <property type="match status" value="1"/>
</dbReference>
<dbReference type="UniPathway" id="UPA00070">
    <property type="reaction ID" value="UER00115"/>
</dbReference>
<dbReference type="PRINTS" id="PR00097">
    <property type="entry name" value="ANTSNTHASEII"/>
</dbReference>
<feature type="active site" evidence="11">
    <location>
        <position position="356"/>
    </location>
</feature>
<comment type="function">
    <text evidence="11">Small subunit of the glutamine-dependent carbamoyl phosphate synthetase (CPSase). CPSase catalyzes the formation of carbamoyl phosphate from the ammonia moiety of glutamine, carbonate, and phosphate donated by ATP, constituting the first step of 2 biosynthetic pathways, one leading to arginine and/or urea and the other to pyrimidine nucleotides. The small subunit (glutamine amidotransferase) binds and cleaves glutamine to supply the large subunit with the substrate ammonia.</text>
</comment>
<dbReference type="EC" id="6.3.5.5" evidence="11"/>
<evidence type="ECO:0000256" key="4">
    <source>
        <dbReference type="ARBA" id="ARBA00022598"/>
    </source>
</evidence>
<comment type="pathway">
    <text evidence="2 11">Amino-acid biosynthesis; L-arginine biosynthesis; carbamoyl phosphate from bicarbonate: step 1/1.</text>
</comment>
<evidence type="ECO:0000256" key="9">
    <source>
        <dbReference type="ARBA" id="ARBA00048816"/>
    </source>
</evidence>
<dbReference type="CDD" id="cd01744">
    <property type="entry name" value="GATase1_CPSase"/>
    <property type="match status" value="1"/>
</dbReference>
<reference evidence="13 14" key="1">
    <citation type="submission" date="2019-11" db="EMBL/GenBank/DDBJ databases">
        <title>Comparative genomics of hydrocarbon-degrading Desulfosarcina strains.</title>
        <authorList>
            <person name="Watanabe M."/>
            <person name="Kojima H."/>
            <person name="Fukui M."/>
        </authorList>
    </citation>
    <scope>NUCLEOTIDE SEQUENCE [LARGE SCALE GENOMIC DNA]</scope>
    <source>
        <strain evidence="13 14">PP31</strain>
    </source>
</reference>
<feature type="active site" evidence="11">
    <location>
        <position position="354"/>
    </location>
</feature>
<dbReference type="InterPro" id="IPR017926">
    <property type="entry name" value="GATASE"/>
</dbReference>
<feature type="binding site" evidence="11">
    <location>
        <position position="242"/>
    </location>
    <ligand>
        <name>L-glutamine</name>
        <dbReference type="ChEBI" id="CHEBI:58359"/>
    </ligand>
</feature>
<gene>
    <name evidence="11 13" type="primary">carA</name>
    <name evidence="13" type="ORF">DSCW_34340</name>
</gene>
<evidence type="ECO:0000313" key="13">
    <source>
        <dbReference type="EMBL" id="BBO76017.1"/>
    </source>
</evidence>
<dbReference type="PRINTS" id="PR00099">
    <property type="entry name" value="CPSGATASE"/>
</dbReference>
<keyword evidence="8 11" id="KW-0665">Pyrimidine biosynthesis</keyword>
<dbReference type="InterPro" id="IPR035686">
    <property type="entry name" value="CPSase_GATase1"/>
</dbReference>
<feature type="region of interest" description="CPSase" evidence="11">
    <location>
        <begin position="1"/>
        <end position="193"/>
    </location>
</feature>
<dbReference type="GO" id="GO:0005524">
    <property type="term" value="F:ATP binding"/>
    <property type="evidence" value="ECO:0007669"/>
    <property type="project" value="UniProtKB-UniRule"/>
</dbReference>
<dbReference type="GO" id="GO:0006541">
    <property type="term" value="P:glutamine metabolic process"/>
    <property type="evidence" value="ECO:0007669"/>
    <property type="project" value="InterPro"/>
</dbReference>
<name>A0A5K7ZIX3_9BACT</name>
<dbReference type="InterPro" id="IPR036480">
    <property type="entry name" value="CarbP_synth_ssu_N_sf"/>
</dbReference>
<evidence type="ECO:0000256" key="3">
    <source>
        <dbReference type="ARBA" id="ARBA00007800"/>
    </source>
</evidence>
<keyword evidence="11" id="KW-0028">Amino-acid biosynthesis</keyword>
<evidence type="ECO:0000313" key="14">
    <source>
        <dbReference type="Proteomes" id="UP000427769"/>
    </source>
</evidence>
<dbReference type="Gene3D" id="3.50.30.20">
    <property type="entry name" value="Carbamoyl-phosphate synthase small subunit, N-terminal domain"/>
    <property type="match status" value="1"/>
</dbReference>
<dbReference type="NCBIfam" id="NF009475">
    <property type="entry name" value="PRK12838.1"/>
    <property type="match status" value="1"/>
</dbReference>
<dbReference type="SMART" id="SM01097">
    <property type="entry name" value="CPSase_sm_chain"/>
    <property type="match status" value="1"/>
</dbReference>
<keyword evidence="6 11" id="KW-0067">ATP-binding</keyword>
<proteinExistence type="inferred from homology"/>
<dbReference type="Gene3D" id="3.40.50.880">
    <property type="match status" value="1"/>
</dbReference>
<dbReference type="SUPFAM" id="SSF52317">
    <property type="entry name" value="Class I glutamine amidotransferase-like"/>
    <property type="match status" value="1"/>
</dbReference>
<dbReference type="PANTHER" id="PTHR43418:SF7">
    <property type="entry name" value="CARBAMOYL-PHOSPHATE SYNTHASE SMALL CHAIN"/>
    <property type="match status" value="1"/>
</dbReference>
<feature type="binding site" evidence="11">
    <location>
        <position position="311"/>
    </location>
    <ligand>
        <name>L-glutamine</name>
        <dbReference type="ChEBI" id="CHEBI:58359"/>
    </ligand>
</feature>
<evidence type="ECO:0000256" key="1">
    <source>
        <dbReference type="ARBA" id="ARBA00004812"/>
    </source>
</evidence>
<sequence>MKALLALEDGRTFPCRSFTGPGEASGEVVFNTSMTGYQEVLTDPSYSGQMVTMTYPLVGNYGVNPEDVESARIQVAAFLVKEYQPFPSNFRSTQSLADYLKGQGVLGVEGLDTRALTRHIRNGGAMRAIISTTDLDAESLIRRANAIPSMEGLDLARDVTTETAYRWQDGRPEFLAAGEILDAGIWRQRETRPSVVAIDFGLKYNIARCLEKAGFEVVVVPAATEAGTIMAMAPDGLFLSNGPGDPEPVAYGIETTRELLGRLPIFGICLGNQILGLALGGRTYKLKFGHRGANQPVKNLATGKVEITSQNHGFAVDMKSLSSDDVEVTHINLNDNTVEGIRHRRLPAFAVQYHPEASPGPHDAAYLFDQFRAMMKTN</sequence>
<dbReference type="NCBIfam" id="TIGR01368">
    <property type="entry name" value="CPSaseIIsmall"/>
    <property type="match status" value="1"/>
</dbReference>
<dbReference type="GO" id="GO:0004088">
    <property type="term" value="F:carbamoyl-phosphate synthase (glutamine-hydrolyzing) activity"/>
    <property type="evidence" value="ECO:0007669"/>
    <property type="project" value="UniProtKB-UniRule"/>
</dbReference>
<dbReference type="GO" id="GO:0006207">
    <property type="term" value="P:'de novo' pyrimidine nucleobase biosynthetic process"/>
    <property type="evidence" value="ECO:0007669"/>
    <property type="project" value="InterPro"/>
</dbReference>
<dbReference type="InterPro" id="IPR029062">
    <property type="entry name" value="Class_I_gatase-like"/>
</dbReference>
<feature type="active site" description="Nucleophile" evidence="11">
    <location>
        <position position="269"/>
    </location>
</feature>
<dbReference type="Proteomes" id="UP000427769">
    <property type="component" value="Chromosome"/>
</dbReference>
<feature type="binding site" evidence="11">
    <location>
        <position position="270"/>
    </location>
    <ligand>
        <name>L-glutamine</name>
        <dbReference type="ChEBI" id="CHEBI:58359"/>
    </ligand>
</feature>
<keyword evidence="14" id="KW-1185">Reference proteome</keyword>
<keyword evidence="11" id="KW-0055">Arginine biosynthesis</keyword>
<dbReference type="OrthoDB" id="9804328at2"/>
<comment type="pathway">
    <text evidence="1 11">Pyrimidine metabolism; UMP biosynthesis via de novo pathway; (S)-dihydroorotate from bicarbonate: step 1/3.</text>
</comment>
<dbReference type="KEGG" id="dwd:DSCW_34340"/>
<comment type="catalytic activity">
    <reaction evidence="9 11">
        <text>hydrogencarbonate + L-glutamine + 2 ATP + H2O = carbamoyl phosphate + L-glutamate + 2 ADP + phosphate + 2 H(+)</text>
        <dbReference type="Rhea" id="RHEA:18633"/>
        <dbReference type="ChEBI" id="CHEBI:15377"/>
        <dbReference type="ChEBI" id="CHEBI:15378"/>
        <dbReference type="ChEBI" id="CHEBI:17544"/>
        <dbReference type="ChEBI" id="CHEBI:29985"/>
        <dbReference type="ChEBI" id="CHEBI:30616"/>
        <dbReference type="ChEBI" id="CHEBI:43474"/>
        <dbReference type="ChEBI" id="CHEBI:58228"/>
        <dbReference type="ChEBI" id="CHEBI:58359"/>
        <dbReference type="ChEBI" id="CHEBI:456216"/>
        <dbReference type="EC" id="6.3.5.5"/>
    </reaction>
</comment>
<dbReference type="PROSITE" id="PS51273">
    <property type="entry name" value="GATASE_TYPE_1"/>
    <property type="match status" value="1"/>
</dbReference>
<dbReference type="SUPFAM" id="SSF52021">
    <property type="entry name" value="Carbamoyl phosphate synthetase, small subunit N-terminal domain"/>
    <property type="match status" value="1"/>
</dbReference>
<evidence type="ECO:0000259" key="12">
    <source>
        <dbReference type="SMART" id="SM01097"/>
    </source>
</evidence>
<evidence type="ECO:0000256" key="8">
    <source>
        <dbReference type="ARBA" id="ARBA00022975"/>
    </source>
</evidence>
<feature type="binding site" evidence="11">
    <location>
        <position position="273"/>
    </location>
    <ligand>
        <name>L-glutamine</name>
        <dbReference type="ChEBI" id="CHEBI:58359"/>
    </ligand>
</feature>
<comment type="subunit">
    <text evidence="11">Composed of two chains; the small (or glutamine) chain promotes the hydrolysis of glutamine to ammonia, which is used by the large (or ammonia) chain to synthesize carbamoyl phosphate. Tetramer of heterodimers (alpha,beta)4.</text>
</comment>
<dbReference type="RefSeq" id="WP_155304879.1">
    <property type="nucleotide sequence ID" value="NZ_AP021875.1"/>
</dbReference>
<feature type="domain" description="Carbamoyl-phosphate synthase small subunit N-terminal" evidence="12">
    <location>
        <begin position="1"/>
        <end position="131"/>
    </location>
</feature>
<dbReference type="Pfam" id="PF00988">
    <property type="entry name" value="CPSase_sm_chain"/>
    <property type="match status" value="1"/>
</dbReference>
<dbReference type="InterPro" id="IPR050472">
    <property type="entry name" value="Anth_synth/Amidotransfase"/>
</dbReference>
<dbReference type="Pfam" id="PF00117">
    <property type="entry name" value="GATase"/>
    <property type="match status" value="1"/>
</dbReference>
<accession>A0A5K7ZIX3</accession>
<evidence type="ECO:0000256" key="5">
    <source>
        <dbReference type="ARBA" id="ARBA00022741"/>
    </source>
</evidence>
<keyword evidence="7 11" id="KW-0315">Glutamine amidotransferase</keyword>
<dbReference type="AlphaFoldDB" id="A0A5K7ZIX3"/>
<dbReference type="GO" id="GO:0006526">
    <property type="term" value="P:L-arginine biosynthetic process"/>
    <property type="evidence" value="ECO:0007669"/>
    <property type="project" value="UniProtKB-UniRule"/>
</dbReference>
<dbReference type="EMBL" id="AP021875">
    <property type="protein sequence ID" value="BBO76017.1"/>
    <property type="molecule type" value="Genomic_DNA"/>
</dbReference>
<keyword evidence="5 11" id="KW-0547">Nucleotide-binding</keyword>
<evidence type="ECO:0000256" key="7">
    <source>
        <dbReference type="ARBA" id="ARBA00022962"/>
    </source>
</evidence>
<keyword evidence="4 11" id="KW-0436">Ligase</keyword>
<organism evidence="13 14">
    <name type="scientific">Desulfosarcina widdelii</name>
    <dbReference type="NCBI Taxonomy" id="947919"/>
    <lineage>
        <taxon>Bacteria</taxon>
        <taxon>Pseudomonadati</taxon>
        <taxon>Thermodesulfobacteriota</taxon>
        <taxon>Desulfobacteria</taxon>
        <taxon>Desulfobacterales</taxon>
        <taxon>Desulfosarcinaceae</taxon>
        <taxon>Desulfosarcina</taxon>
    </lineage>
</organism>
<feature type="binding site" evidence="11">
    <location>
        <position position="244"/>
    </location>
    <ligand>
        <name>L-glutamine</name>
        <dbReference type="ChEBI" id="CHEBI:58359"/>
    </ligand>
</feature>
<feature type="binding site" evidence="11">
    <location>
        <position position="314"/>
    </location>
    <ligand>
        <name>L-glutamine</name>
        <dbReference type="ChEBI" id="CHEBI:58359"/>
    </ligand>
</feature>
<dbReference type="InterPro" id="IPR006274">
    <property type="entry name" value="CarbamoylP_synth_ssu"/>
</dbReference>
<evidence type="ECO:0000256" key="10">
    <source>
        <dbReference type="ARBA" id="ARBA00049285"/>
    </source>
</evidence>
<dbReference type="InterPro" id="IPR002474">
    <property type="entry name" value="CarbamoylP_synth_ssu_N"/>
</dbReference>
<dbReference type="GO" id="GO:0004359">
    <property type="term" value="F:glutaminase activity"/>
    <property type="evidence" value="ECO:0007669"/>
    <property type="project" value="RHEA"/>
</dbReference>
<comment type="catalytic activity">
    <reaction evidence="10 11">
        <text>L-glutamine + H2O = L-glutamate + NH4(+)</text>
        <dbReference type="Rhea" id="RHEA:15889"/>
        <dbReference type="ChEBI" id="CHEBI:15377"/>
        <dbReference type="ChEBI" id="CHEBI:28938"/>
        <dbReference type="ChEBI" id="CHEBI:29985"/>
        <dbReference type="ChEBI" id="CHEBI:58359"/>
    </reaction>
</comment>
<feature type="binding site" evidence="11">
    <location>
        <position position="313"/>
    </location>
    <ligand>
        <name>L-glutamine</name>
        <dbReference type="ChEBI" id="CHEBI:58359"/>
    </ligand>
</feature>